<feature type="transmembrane region" description="Helical" evidence="1">
    <location>
        <begin position="12"/>
        <end position="36"/>
    </location>
</feature>
<keyword evidence="1" id="KW-0812">Transmembrane</keyword>
<evidence type="ECO:0000256" key="1">
    <source>
        <dbReference type="SAM" id="Phobius"/>
    </source>
</evidence>
<comment type="caution">
    <text evidence="2">The sequence shown here is derived from an EMBL/GenBank/DDBJ whole genome shotgun (WGS) entry which is preliminary data.</text>
</comment>
<keyword evidence="1" id="KW-1133">Transmembrane helix</keyword>
<gene>
    <name evidence="2" type="ORF">SAMEA2273187_03507</name>
</gene>
<dbReference type="AlphaFoldDB" id="A0ABD7KZZ4"/>
<protein>
    <submittedName>
        <fullName evidence="2">Uncharacterized protein</fullName>
    </submittedName>
</protein>
<evidence type="ECO:0000313" key="3">
    <source>
        <dbReference type="Proteomes" id="UP000077295"/>
    </source>
</evidence>
<evidence type="ECO:0000313" key="2">
    <source>
        <dbReference type="EMBL" id="SAE80623.1"/>
    </source>
</evidence>
<accession>A0ABD7KZZ4</accession>
<reference evidence="2 3" key="1">
    <citation type="submission" date="2016-03" db="EMBL/GenBank/DDBJ databases">
        <authorList>
            <consortium name="Pathogen Informatics"/>
        </authorList>
    </citation>
    <scope>NUCLEOTIDE SEQUENCE [LARGE SCALE GENOMIC DNA]</scope>
    <source>
        <strain evidence="3">e552</strain>
    </source>
</reference>
<sequence length="45" mass="5007">MTLEMLNRVDWVQVLTDAATAIAVILVAVGVGRWAFLKPLSARFY</sequence>
<organism evidence="2 3">
    <name type="scientific">Enterobacter hormaechei</name>
    <dbReference type="NCBI Taxonomy" id="158836"/>
    <lineage>
        <taxon>Bacteria</taxon>
        <taxon>Pseudomonadati</taxon>
        <taxon>Pseudomonadota</taxon>
        <taxon>Gammaproteobacteria</taxon>
        <taxon>Enterobacterales</taxon>
        <taxon>Enterobacteriaceae</taxon>
        <taxon>Enterobacter</taxon>
        <taxon>Enterobacter cloacae complex</taxon>
    </lineage>
</organism>
<keyword evidence="1" id="KW-0472">Membrane</keyword>
<name>A0ABD7KZZ4_9ENTR</name>
<proteinExistence type="predicted"/>
<dbReference type="EMBL" id="FKEV01000013">
    <property type="protein sequence ID" value="SAE80623.1"/>
    <property type="molecule type" value="Genomic_DNA"/>
</dbReference>
<dbReference type="Proteomes" id="UP000077295">
    <property type="component" value="Unassembled WGS sequence"/>
</dbReference>